<dbReference type="AlphaFoldDB" id="M1L6V6"/>
<organism evidence="11 12">
    <name type="scientific">Candidatus Kinetoplastidibacterium stringomonadis TCC290E</name>
    <dbReference type="NCBI Taxonomy" id="1208920"/>
    <lineage>
        <taxon>Bacteria</taxon>
        <taxon>Pseudomonadati</taxon>
        <taxon>Pseudomonadota</taxon>
        <taxon>Betaproteobacteria</taxon>
        <taxon>Candidatus Kinetoplastidibacterium</taxon>
    </lineage>
</organism>
<dbReference type="HOGENOM" id="CLU_000604_8_1_4"/>
<dbReference type="Pfam" id="PF02687">
    <property type="entry name" value="FtsX"/>
    <property type="match status" value="1"/>
</dbReference>
<feature type="transmembrane region" description="Helical" evidence="8">
    <location>
        <begin position="327"/>
        <end position="354"/>
    </location>
</feature>
<gene>
    <name evidence="11" type="ORF">CONE_0534</name>
</gene>
<evidence type="ECO:0000256" key="8">
    <source>
        <dbReference type="SAM" id="Phobius"/>
    </source>
</evidence>
<dbReference type="OrthoDB" id="9808461at2"/>
<comment type="similarity">
    <text evidence="2">Belongs to the ABC-4 integral membrane protein family. LolC/E subfamily.</text>
</comment>
<dbReference type="InterPro" id="IPR025857">
    <property type="entry name" value="MacB_PCD"/>
</dbReference>
<evidence type="ECO:0000256" key="7">
    <source>
        <dbReference type="ARBA" id="ARBA00023136"/>
    </source>
</evidence>
<evidence type="ECO:0000256" key="3">
    <source>
        <dbReference type="ARBA" id="ARBA00022448"/>
    </source>
</evidence>
<evidence type="ECO:0000256" key="5">
    <source>
        <dbReference type="ARBA" id="ARBA00022692"/>
    </source>
</evidence>
<keyword evidence="12" id="KW-1185">Reference proteome</keyword>
<dbReference type="EMBL" id="CP003805">
    <property type="protein sequence ID" value="AGF48308.1"/>
    <property type="molecule type" value="Genomic_DNA"/>
</dbReference>
<dbReference type="NCBIfam" id="TIGR02212">
    <property type="entry name" value="lolCE"/>
    <property type="match status" value="1"/>
</dbReference>
<feature type="domain" description="MacB-like periplasmic core" evidence="10">
    <location>
        <begin position="33"/>
        <end position="227"/>
    </location>
</feature>
<proteinExistence type="inferred from homology"/>
<dbReference type="KEGG" id="kon:CONE_0534"/>
<name>M1L6V6_9PROT</name>
<evidence type="ECO:0000256" key="2">
    <source>
        <dbReference type="ARBA" id="ARBA00005236"/>
    </source>
</evidence>
<dbReference type="PATRIC" id="fig|1208920.3.peg.295"/>
<keyword evidence="5 8" id="KW-0812">Transmembrane</keyword>
<dbReference type="PANTHER" id="PTHR30489:SF0">
    <property type="entry name" value="LIPOPROTEIN-RELEASING SYSTEM TRANSMEMBRANE PROTEIN LOLE"/>
    <property type="match status" value="1"/>
</dbReference>
<dbReference type="InterPro" id="IPR011925">
    <property type="entry name" value="LolCE_TM"/>
</dbReference>
<keyword evidence="6 8" id="KW-1133">Transmembrane helix</keyword>
<accession>M1L6V6</accession>
<evidence type="ECO:0000313" key="12">
    <source>
        <dbReference type="Proteomes" id="UP000011541"/>
    </source>
</evidence>
<keyword evidence="3" id="KW-0813">Transport</keyword>
<evidence type="ECO:0000256" key="1">
    <source>
        <dbReference type="ARBA" id="ARBA00004651"/>
    </source>
</evidence>
<dbReference type="GO" id="GO:0042953">
    <property type="term" value="P:lipoprotein transport"/>
    <property type="evidence" value="ECO:0007669"/>
    <property type="project" value="InterPro"/>
</dbReference>
<feature type="transmembrane region" description="Helical" evidence="8">
    <location>
        <begin position="391"/>
        <end position="411"/>
    </location>
</feature>
<feature type="transmembrane region" description="Helical" evidence="8">
    <location>
        <begin position="282"/>
        <end position="306"/>
    </location>
</feature>
<comment type="subcellular location">
    <subcellularLocation>
        <location evidence="1">Cell membrane</location>
        <topology evidence="1">Multi-pass membrane protein</topology>
    </subcellularLocation>
</comment>
<dbReference type="GO" id="GO:0098797">
    <property type="term" value="C:plasma membrane protein complex"/>
    <property type="evidence" value="ECO:0007669"/>
    <property type="project" value="TreeGrafter"/>
</dbReference>
<dbReference type="RefSeq" id="WP_015396995.1">
    <property type="nucleotide sequence ID" value="NC_020299.1"/>
</dbReference>
<evidence type="ECO:0000259" key="9">
    <source>
        <dbReference type="Pfam" id="PF02687"/>
    </source>
</evidence>
<keyword evidence="11" id="KW-0449">Lipoprotein</keyword>
<evidence type="ECO:0000259" key="10">
    <source>
        <dbReference type="Pfam" id="PF12704"/>
    </source>
</evidence>
<feature type="domain" description="ABC3 transporter permease C-terminal" evidence="9">
    <location>
        <begin position="285"/>
        <end position="418"/>
    </location>
</feature>
<dbReference type="Proteomes" id="UP000011541">
    <property type="component" value="Chromosome"/>
</dbReference>
<evidence type="ECO:0000256" key="6">
    <source>
        <dbReference type="ARBA" id="ARBA00022989"/>
    </source>
</evidence>
<dbReference type="eggNOG" id="COG4591">
    <property type="taxonomic scope" value="Bacteria"/>
</dbReference>
<dbReference type="Pfam" id="PF12704">
    <property type="entry name" value="MacB_PCD"/>
    <property type="match status" value="1"/>
</dbReference>
<keyword evidence="7 8" id="KW-0472">Membrane</keyword>
<dbReference type="PANTHER" id="PTHR30489">
    <property type="entry name" value="LIPOPROTEIN-RELEASING SYSTEM TRANSMEMBRANE PROTEIN LOLE"/>
    <property type="match status" value="1"/>
</dbReference>
<sequence>MFKLPYELWIAAKYVGIIKRTGDKFISFISISSVIGISLGVAALVVVISVMNGFQKEIKDRILSTTSHIEISSNKFQYNDLKKDFMNNVLGKDSYSGISAYAPFVAAQAMLLSESGLSKIRGIQVIGIDLKSYFDVSDLERNIIFGNLENLDLEKSNGVIIGNELSMLMNISLGDRLSIITPDFSSDLNSFVPKTKQLLVTGIFKSGYYDYDANVVFIDINSAFKLFSENCRCGIRILLNDIQTAPYISKKISDSLDWKFLVQDWSCSNKNLFIAVQTEKRMMFIILSMIIIVAAFNLFSSLIMVVKDRESEIAIMRTIGISSFKILIIFVSAGLIIGLIGTIIGIISGIFILYNLDSCVNLIENVMQIDFLPADVYFINNFPVDIKIRDIILISCLSVLLSLLATIFPSYRASRLQPAKVLNRVK</sequence>
<evidence type="ECO:0000256" key="4">
    <source>
        <dbReference type="ARBA" id="ARBA00022475"/>
    </source>
</evidence>
<protein>
    <submittedName>
        <fullName evidence="11">Lipoprotein-releasing system permease protein</fullName>
    </submittedName>
</protein>
<dbReference type="STRING" id="1208920.CONE_0534"/>
<evidence type="ECO:0000313" key="11">
    <source>
        <dbReference type="EMBL" id="AGF48308.1"/>
    </source>
</evidence>
<dbReference type="GO" id="GO:0044874">
    <property type="term" value="P:lipoprotein localization to outer membrane"/>
    <property type="evidence" value="ECO:0007669"/>
    <property type="project" value="TreeGrafter"/>
</dbReference>
<dbReference type="InterPro" id="IPR003838">
    <property type="entry name" value="ABC3_permease_C"/>
</dbReference>
<keyword evidence="4" id="KW-1003">Cell membrane</keyword>
<feature type="transmembrane region" description="Helical" evidence="8">
    <location>
        <begin position="25"/>
        <end position="51"/>
    </location>
</feature>
<dbReference type="InterPro" id="IPR051447">
    <property type="entry name" value="Lipoprotein-release_system"/>
</dbReference>
<reference evidence="11 12" key="1">
    <citation type="journal article" date="2013" name="Genome Biol. Evol.">
        <title>Genome evolution and phylogenomic analysis of candidatus kinetoplastibacterium, the betaproteobacterial endosymbionts of strigomonas and angomonas.</title>
        <authorList>
            <person name="Alves J.M."/>
            <person name="Serrano M.G."/>
            <person name="Maia da Silva F."/>
            <person name="Voegtly L.J."/>
            <person name="Matveyev A.V."/>
            <person name="Teixeira M.M."/>
            <person name="Camargo E.P."/>
            <person name="Buck G.A."/>
        </authorList>
    </citation>
    <scope>NUCLEOTIDE SEQUENCE [LARGE SCALE GENOMIC DNA]</scope>
    <source>
        <strain evidence="11 12">TCC290E</strain>
    </source>
</reference>